<dbReference type="PANTHER" id="PTHR11707:SF28">
    <property type="entry name" value="60 KDA LYSOPHOSPHOLIPASE"/>
    <property type="match status" value="1"/>
</dbReference>
<keyword evidence="3" id="KW-0378">Hydrolase</keyword>
<evidence type="ECO:0000256" key="5">
    <source>
        <dbReference type="PROSITE-ProRule" id="PRU10099"/>
    </source>
</evidence>
<dbReference type="GO" id="GO:0004067">
    <property type="term" value="F:asparaginase activity"/>
    <property type="evidence" value="ECO:0007669"/>
    <property type="project" value="UniProtKB-UniRule"/>
</dbReference>
<dbReference type="EMBL" id="DRTU01000042">
    <property type="protein sequence ID" value="HHI00026.1"/>
    <property type="molecule type" value="Genomic_DNA"/>
</dbReference>
<dbReference type="InterPro" id="IPR006034">
    <property type="entry name" value="Asparaginase/glutaminase-like"/>
</dbReference>
<feature type="domain" description="L-asparaginase N-terminal" evidence="7">
    <location>
        <begin position="3"/>
        <end position="186"/>
    </location>
</feature>
<dbReference type="SUPFAM" id="SSF53774">
    <property type="entry name" value="Glutaminase/Asparaginase"/>
    <property type="match status" value="1"/>
</dbReference>
<dbReference type="Gene3D" id="3.40.50.40">
    <property type="match status" value="1"/>
</dbReference>
<comment type="similarity">
    <text evidence="1">Belongs to the asparaginase 1 family.</text>
</comment>
<dbReference type="GO" id="GO:0006520">
    <property type="term" value="P:amino acid metabolic process"/>
    <property type="evidence" value="ECO:0007669"/>
    <property type="project" value="InterPro"/>
</dbReference>
<dbReference type="InterPro" id="IPR020827">
    <property type="entry name" value="Asparaginase/glutaminase_AS1"/>
</dbReference>
<evidence type="ECO:0000313" key="9">
    <source>
        <dbReference type="EMBL" id="HHI00026.1"/>
    </source>
</evidence>
<dbReference type="InterPro" id="IPR006033">
    <property type="entry name" value="AsnA_fam"/>
</dbReference>
<dbReference type="PROSITE" id="PS51732">
    <property type="entry name" value="ASN_GLN_ASE_3"/>
    <property type="match status" value="1"/>
</dbReference>
<sequence length="331" mass="36839">MKRILIIGTGGTIASAKTNAGFKSILTIDEILEKAGIRLKNGYKIDTMDVLNIDSTLIQPEDWERIAKETYKALEDYDGIVITHGTDTLAYTASMLTFMIRDIDKPVVLTGSMRPVAEEKSDAPRNLKTAIRFAMEDVSGIFVAFMDKIMLGCRASKIRALGLNAFMSINYPDVAYIKGEEVIYNLPKEKFKPKGEPVLDTKYDSRVVFIRLTPGLDGDAIDALVKAGYKGIVLEGYGAGGIPYRKRNILDKIREITPEIPVVMTTQALYDGVDLNKYEVGRKALEAEIIPAKDMTKETTVTKLMWALGHTKNVEEVKKIMHTNYADEIES</sequence>
<dbReference type="InterPro" id="IPR027474">
    <property type="entry name" value="L-asparaginase_N"/>
</dbReference>
<dbReference type="SFLD" id="SFLDS00057">
    <property type="entry name" value="Glutaminase/Asparaginase"/>
    <property type="match status" value="1"/>
</dbReference>
<dbReference type="PRINTS" id="PR00139">
    <property type="entry name" value="ASNGLNASE"/>
</dbReference>
<protein>
    <recommendedName>
        <fullName evidence="4">L-asparaginase</fullName>
        <ecNumber evidence="2">3.5.1.1</ecNumber>
    </recommendedName>
</protein>
<dbReference type="InterPro" id="IPR027473">
    <property type="entry name" value="L-asparaginase_C"/>
</dbReference>
<gene>
    <name evidence="9" type="ORF">ENL40_00885</name>
</gene>
<dbReference type="EC" id="3.5.1.1" evidence="2"/>
<name>A0A7C5NSR6_THELI</name>
<dbReference type="PROSITE" id="PS00144">
    <property type="entry name" value="ASN_GLN_ASE_1"/>
    <property type="match status" value="1"/>
</dbReference>
<evidence type="ECO:0000259" key="8">
    <source>
        <dbReference type="Pfam" id="PF17763"/>
    </source>
</evidence>
<evidence type="ECO:0000256" key="2">
    <source>
        <dbReference type="ARBA" id="ARBA00012920"/>
    </source>
</evidence>
<dbReference type="CDD" id="cd08963">
    <property type="entry name" value="L-asparaginase_I"/>
    <property type="match status" value="1"/>
</dbReference>
<accession>A0A7C5NSR6</accession>
<reference evidence="9" key="1">
    <citation type="journal article" date="2020" name="mSystems">
        <title>Genome- and Community-Level Interaction Insights into Carbon Utilization and Element Cycling Functions of Hydrothermarchaeota in Hydrothermal Sediment.</title>
        <authorList>
            <person name="Zhou Z."/>
            <person name="Liu Y."/>
            <person name="Xu W."/>
            <person name="Pan J."/>
            <person name="Luo Z.H."/>
            <person name="Li M."/>
        </authorList>
    </citation>
    <scope>NUCLEOTIDE SEQUENCE [LARGE SCALE GENOMIC DNA]</scope>
    <source>
        <strain evidence="9">HyVt-93</strain>
    </source>
</reference>
<feature type="domain" description="Asparaginase/glutaminase C-terminal" evidence="8">
    <location>
        <begin position="206"/>
        <end position="321"/>
    </location>
</feature>
<feature type="active site" evidence="5">
    <location>
        <position position="12"/>
    </location>
</feature>
<dbReference type="PROSITE" id="PS00917">
    <property type="entry name" value="ASN_GLN_ASE_2"/>
    <property type="match status" value="1"/>
</dbReference>
<proteinExistence type="inferred from homology"/>
<dbReference type="InterPro" id="IPR037152">
    <property type="entry name" value="L-asparaginase_N_sf"/>
</dbReference>
<evidence type="ECO:0000256" key="6">
    <source>
        <dbReference type="PROSITE-ProRule" id="PRU10100"/>
    </source>
</evidence>
<dbReference type="Gene3D" id="3.40.50.1170">
    <property type="entry name" value="L-asparaginase, N-terminal domain"/>
    <property type="match status" value="1"/>
</dbReference>
<evidence type="ECO:0000256" key="4">
    <source>
        <dbReference type="ARBA" id="ARBA00070292"/>
    </source>
</evidence>
<dbReference type="SMART" id="SM00870">
    <property type="entry name" value="Asparaginase"/>
    <property type="match status" value="1"/>
</dbReference>
<dbReference type="InterPro" id="IPR041725">
    <property type="entry name" value="L-asparaginase_I"/>
</dbReference>
<dbReference type="InterPro" id="IPR040919">
    <property type="entry name" value="Asparaginase_C"/>
</dbReference>
<dbReference type="PANTHER" id="PTHR11707">
    <property type="entry name" value="L-ASPARAGINASE"/>
    <property type="match status" value="1"/>
</dbReference>
<dbReference type="PIRSF" id="PIRSF500176">
    <property type="entry name" value="L_ASNase"/>
    <property type="match status" value="1"/>
</dbReference>
<dbReference type="NCBIfam" id="TIGR00519">
    <property type="entry name" value="asnASE_I"/>
    <property type="match status" value="1"/>
</dbReference>
<dbReference type="FunFam" id="3.40.50.1170:FF:000001">
    <property type="entry name" value="L-asparaginase 2"/>
    <property type="match status" value="1"/>
</dbReference>
<organism evidence="9">
    <name type="scientific">Thermococcus litoralis</name>
    <dbReference type="NCBI Taxonomy" id="2265"/>
    <lineage>
        <taxon>Archaea</taxon>
        <taxon>Methanobacteriati</taxon>
        <taxon>Methanobacteriota</taxon>
        <taxon>Thermococci</taxon>
        <taxon>Thermococcales</taxon>
        <taxon>Thermococcaceae</taxon>
        <taxon>Thermococcus</taxon>
    </lineage>
</organism>
<evidence type="ECO:0000259" key="7">
    <source>
        <dbReference type="Pfam" id="PF00710"/>
    </source>
</evidence>
<evidence type="ECO:0000256" key="3">
    <source>
        <dbReference type="ARBA" id="ARBA00022801"/>
    </source>
</evidence>
<dbReference type="AlphaFoldDB" id="A0A7C5NSR6"/>
<comment type="caution">
    <text evidence="9">The sequence shown here is derived from an EMBL/GenBank/DDBJ whole genome shotgun (WGS) entry which is preliminary data.</text>
</comment>
<feature type="active site" evidence="6">
    <location>
        <position position="86"/>
    </location>
</feature>
<dbReference type="Pfam" id="PF00710">
    <property type="entry name" value="Asparaginase"/>
    <property type="match status" value="1"/>
</dbReference>
<dbReference type="PIRSF" id="PIRSF001220">
    <property type="entry name" value="L-ASNase_gatD"/>
    <property type="match status" value="1"/>
</dbReference>
<dbReference type="InterPro" id="IPR036152">
    <property type="entry name" value="Asp/glu_Ase-like_sf"/>
</dbReference>
<evidence type="ECO:0000256" key="1">
    <source>
        <dbReference type="ARBA" id="ARBA00010518"/>
    </source>
</evidence>
<dbReference type="Pfam" id="PF17763">
    <property type="entry name" value="Asparaginase_C"/>
    <property type="match status" value="1"/>
</dbReference>
<dbReference type="InterPro" id="IPR027475">
    <property type="entry name" value="Asparaginase/glutaminase_AS2"/>
</dbReference>
<dbReference type="Proteomes" id="UP000886217">
    <property type="component" value="Unassembled WGS sequence"/>
</dbReference>